<dbReference type="Gene3D" id="1.10.420.10">
    <property type="entry name" value="Peroxidase, domain 2"/>
    <property type="match status" value="1"/>
</dbReference>
<dbReference type="InterPro" id="IPR033905">
    <property type="entry name" value="Secretory_peroxidase"/>
</dbReference>
<feature type="binding site" evidence="20">
    <location>
        <position position="174"/>
    </location>
    <ligand>
        <name>Ca(2+)</name>
        <dbReference type="ChEBI" id="CHEBI:29108"/>
        <label>1</label>
    </ligand>
</feature>
<dbReference type="EMBL" id="KD084628">
    <property type="protein sequence ID" value="EMS62297.1"/>
    <property type="molecule type" value="Genomic_DNA"/>
</dbReference>
<reference evidence="26" key="1">
    <citation type="journal article" date="2013" name="Nature">
        <title>Draft genome of the wheat A-genome progenitor Triticum urartu.</title>
        <authorList>
            <person name="Ling H.Q."/>
            <person name="Zhao S."/>
            <person name="Liu D."/>
            <person name="Wang J."/>
            <person name="Sun H."/>
            <person name="Zhang C."/>
            <person name="Fan H."/>
            <person name="Li D."/>
            <person name="Dong L."/>
            <person name="Tao Y."/>
            <person name="Gao C."/>
            <person name="Wu H."/>
            <person name="Li Y."/>
            <person name="Cui Y."/>
            <person name="Guo X."/>
            <person name="Zheng S."/>
            <person name="Wang B."/>
            <person name="Yu K."/>
            <person name="Liang Q."/>
            <person name="Yang W."/>
            <person name="Lou X."/>
            <person name="Chen J."/>
            <person name="Feng M."/>
            <person name="Jian J."/>
            <person name="Zhang X."/>
            <person name="Luo G."/>
            <person name="Jiang Y."/>
            <person name="Liu J."/>
            <person name="Wang Z."/>
            <person name="Sha Y."/>
            <person name="Zhang B."/>
            <person name="Wu H."/>
            <person name="Tang D."/>
            <person name="Shen Q."/>
            <person name="Xue P."/>
            <person name="Zou S."/>
            <person name="Wang X."/>
            <person name="Liu X."/>
            <person name="Wang F."/>
            <person name="Yang Y."/>
            <person name="An X."/>
            <person name="Dong Z."/>
            <person name="Zhang K."/>
            <person name="Zhang X."/>
            <person name="Luo M.C."/>
            <person name="Dvorak J."/>
            <person name="Tong Y."/>
            <person name="Wang J."/>
            <person name="Yang H."/>
            <person name="Li Z."/>
            <person name="Wang D."/>
            <person name="Zhang A."/>
            <person name="Wang J."/>
        </authorList>
    </citation>
    <scope>NUCLEOTIDE SEQUENCE</scope>
</reference>
<dbReference type="PANTHER" id="PTHR31235">
    <property type="entry name" value="PEROXIDASE 25-RELATED"/>
    <property type="match status" value="1"/>
</dbReference>
<evidence type="ECO:0000256" key="5">
    <source>
        <dbReference type="ARBA" id="ARBA00022525"/>
    </source>
</evidence>
<dbReference type="CDD" id="cd00693">
    <property type="entry name" value="secretory_peroxidase"/>
    <property type="match status" value="1"/>
</dbReference>
<dbReference type="PROSITE" id="PS50873">
    <property type="entry name" value="PEROXIDASE_4"/>
    <property type="match status" value="1"/>
</dbReference>
<evidence type="ECO:0000256" key="18">
    <source>
        <dbReference type="PIRSR" id="PIRSR600823-1"/>
    </source>
</evidence>
<feature type="binding site" evidence="19">
    <location>
        <position position="264"/>
    </location>
    <ligand>
        <name>substrate</name>
    </ligand>
</feature>
<protein>
    <recommendedName>
        <fullName evidence="17">Peroxidase 1</fullName>
        <ecNumber evidence="4">1.11.1.7</ecNumber>
    </recommendedName>
</protein>
<keyword evidence="24" id="KW-0472">Membrane</keyword>
<dbReference type="FunFam" id="1.10.520.10:FF:000001">
    <property type="entry name" value="Peroxidase"/>
    <property type="match status" value="1"/>
</dbReference>
<dbReference type="PRINTS" id="PR00458">
    <property type="entry name" value="PEROXIDASE"/>
</dbReference>
<feature type="binding site" evidence="20">
    <location>
        <position position="358"/>
    </location>
    <ligand>
        <name>Ca(2+)</name>
        <dbReference type="ChEBI" id="CHEBI:29108"/>
        <label>2</label>
    </ligand>
</feature>
<keyword evidence="9" id="KW-0732">Signal</keyword>
<dbReference type="EC" id="1.11.1.7" evidence="4"/>
<proteinExistence type="inferred from homology"/>
<feature type="compositionally biased region" description="Polar residues" evidence="23">
    <location>
        <begin position="1"/>
        <end position="17"/>
    </location>
</feature>
<dbReference type="Pfam" id="PF00141">
    <property type="entry name" value="peroxidase"/>
    <property type="match status" value="1"/>
</dbReference>
<dbReference type="GO" id="GO:0006979">
    <property type="term" value="P:response to oxidative stress"/>
    <property type="evidence" value="ECO:0007669"/>
    <property type="project" value="InterPro"/>
</dbReference>
<evidence type="ECO:0000256" key="3">
    <source>
        <dbReference type="ARBA" id="ARBA00006873"/>
    </source>
</evidence>
<comment type="cofactor">
    <cofactor evidence="20">
        <name>heme b</name>
        <dbReference type="ChEBI" id="CHEBI:60344"/>
    </cofactor>
    <text evidence="20">Binds 1 heme b (iron(II)-protoporphyrin IX) group per subunit.</text>
</comment>
<dbReference type="InterPro" id="IPR002016">
    <property type="entry name" value="Haem_peroxidase"/>
</dbReference>
<keyword evidence="24" id="KW-0812">Transmembrane</keyword>
<evidence type="ECO:0000256" key="22">
    <source>
        <dbReference type="PIRSR" id="PIRSR600823-5"/>
    </source>
</evidence>
<dbReference type="AlphaFoldDB" id="M7ZQB0"/>
<dbReference type="GO" id="GO:0020037">
    <property type="term" value="F:heme binding"/>
    <property type="evidence" value="ECO:0007669"/>
    <property type="project" value="InterPro"/>
</dbReference>
<keyword evidence="7" id="KW-0349">Heme</keyword>
<feature type="binding site" evidence="20">
    <location>
        <position position="172"/>
    </location>
    <ligand>
        <name>Ca(2+)</name>
        <dbReference type="ChEBI" id="CHEBI:29108"/>
        <label>1</label>
    </ligand>
</feature>
<dbReference type="SUPFAM" id="SSF48113">
    <property type="entry name" value="Heme-dependent peroxidases"/>
    <property type="match status" value="1"/>
</dbReference>
<evidence type="ECO:0000256" key="4">
    <source>
        <dbReference type="ARBA" id="ARBA00012313"/>
    </source>
</evidence>
<accession>M7ZQB0</accession>
<evidence type="ECO:0000256" key="7">
    <source>
        <dbReference type="ARBA" id="ARBA00022617"/>
    </source>
</evidence>
<dbReference type="InterPro" id="IPR000823">
    <property type="entry name" value="Peroxidase_pln"/>
</dbReference>
<feature type="binding site" evidence="20">
    <location>
        <position position="178"/>
    </location>
    <ligand>
        <name>Ca(2+)</name>
        <dbReference type="ChEBI" id="CHEBI:29108"/>
        <label>1</label>
    </ligand>
</feature>
<comment type="cofactor">
    <cofactor evidence="20">
        <name>Ca(2+)</name>
        <dbReference type="ChEBI" id="CHEBI:29108"/>
    </cofactor>
    <text evidence="20">Binds 2 calcium ions per subunit.</text>
</comment>
<feature type="binding site" description="axial binding residue" evidence="20">
    <location>
        <position position="294"/>
    </location>
    <ligand>
        <name>heme b</name>
        <dbReference type="ChEBI" id="CHEBI:60344"/>
    </ligand>
    <ligandPart>
        <name>Fe</name>
        <dbReference type="ChEBI" id="CHEBI:18248"/>
    </ligandPart>
</feature>
<dbReference type="GO" id="GO:0140825">
    <property type="term" value="F:lactoperoxidase activity"/>
    <property type="evidence" value="ECO:0007669"/>
    <property type="project" value="UniProtKB-EC"/>
</dbReference>
<evidence type="ECO:0000256" key="10">
    <source>
        <dbReference type="ARBA" id="ARBA00022837"/>
    </source>
</evidence>
<feature type="disulfide bond" evidence="22">
    <location>
        <begin position="301"/>
        <end position="337"/>
    </location>
</feature>
<evidence type="ECO:0000256" key="8">
    <source>
        <dbReference type="ARBA" id="ARBA00022723"/>
    </source>
</evidence>
<evidence type="ECO:0000256" key="6">
    <source>
        <dbReference type="ARBA" id="ARBA00022559"/>
    </source>
</evidence>
<evidence type="ECO:0000256" key="23">
    <source>
        <dbReference type="SAM" id="MobiDB-lite"/>
    </source>
</evidence>
<evidence type="ECO:0000256" key="2">
    <source>
        <dbReference type="ARBA" id="ARBA00002322"/>
    </source>
</evidence>
<dbReference type="GO" id="GO:0046872">
    <property type="term" value="F:metal ion binding"/>
    <property type="evidence" value="ECO:0007669"/>
    <property type="project" value="UniProtKB-KW"/>
</dbReference>
<feature type="domain" description="Plant heme peroxidase family profile" evidence="25">
    <location>
        <begin position="127"/>
        <end position="432"/>
    </location>
</feature>
<evidence type="ECO:0000259" key="25">
    <source>
        <dbReference type="PROSITE" id="PS50873"/>
    </source>
</evidence>
<keyword evidence="5" id="KW-0964">Secreted</keyword>
<gene>
    <name evidence="26" type="ORF">TRIUR3_10667</name>
</gene>
<feature type="active site" description="Proton acceptor" evidence="18">
    <location>
        <position position="168"/>
    </location>
</feature>
<feature type="compositionally biased region" description="Basic and acidic residues" evidence="23">
    <location>
        <begin position="57"/>
        <end position="68"/>
    </location>
</feature>
<evidence type="ECO:0000256" key="24">
    <source>
        <dbReference type="SAM" id="Phobius"/>
    </source>
</evidence>
<dbReference type="PROSITE" id="PS00435">
    <property type="entry name" value="PEROXIDASE_1"/>
    <property type="match status" value="1"/>
</dbReference>
<feature type="binding site" evidence="20">
    <location>
        <position position="295"/>
    </location>
    <ligand>
        <name>Ca(2+)</name>
        <dbReference type="ChEBI" id="CHEBI:29108"/>
        <label>2</label>
    </ligand>
</feature>
<evidence type="ECO:0000256" key="16">
    <source>
        <dbReference type="ARBA" id="ARBA00023324"/>
    </source>
</evidence>
<keyword evidence="11" id="KW-0560">Oxidoreductase</keyword>
<comment type="similarity">
    <text evidence="3">Belongs to the peroxidase family. Ascorbate peroxidase subfamily.</text>
</comment>
<comment type="function">
    <text evidence="2">Removal of H(2)O(2), oxidation of toxic reductants, biosynthesis and degradation of lignin, suberization, auxin catabolism, response to environmental stresses such as wounding, pathogen attack and oxidative stress. These functions might be dependent on each isozyme/isoform in each plant tissue.</text>
</comment>
<feature type="binding site" evidence="20">
    <location>
        <position position="176"/>
    </location>
    <ligand>
        <name>Ca(2+)</name>
        <dbReference type="ChEBI" id="CHEBI:29108"/>
        <label>1</label>
    </ligand>
</feature>
<keyword evidence="15" id="KW-0873">Pyrrolidone carboxylic acid</keyword>
<evidence type="ECO:0000256" key="13">
    <source>
        <dbReference type="ARBA" id="ARBA00023157"/>
    </source>
</evidence>
<feature type="region of interest" description="Disordered" evidence="23">
    <location>
        <begin position="1"/>
        <end position="34"/>
    </location>
</feature>
<evidence type="ECO:0000256" key="1">
    <source>
        <dbReference type="ARBA" id="ARBA00000189"/>
    </source>
</evidence>
<dbReference type="Gene3D" id="1.10.520.10">
    <property type="match status" value="1"/>
</dbReference>
<evidence type="ECO:0000256" key="14">
    <source>
        <dbReference type="ARBA" id="ARBA00023180"/>
    </source>
</evidence>
<dbReference type="GO" id="GO:0042744">
    <property type="term" value="P:hydrogen peroxide catabolic process"/>
    <property type="evidence" value="ECO:0007669"/>
    <property type="project" value="UniProtKB-KW"/>
</dbReference>
<feature type="compositionally biased region" description="Low complexity" evidence="23">
    <location>
        <begin position="18"/>
        <end position="34"/>
    </location>
</feature>
<feature type="binding site" evidence="20">
    <location>
        <position position="169"/>
    </location>
    <ligand>
        <name>Ca(2+)</name>
        <dbReference type="ChEBI" id="CHEBI:29108"/>
        <label>1</label>
    </ligand>
</feature>
<feature type="transmembrane region" description="Helical" evidence="24">
    <location>
        <begin position="72"/>
        <end position="91"/>
    </location>
</feature>
<evidence type="ECO:0000256" key="21">
    <source>
        <dbReference type="PIRSR" id="PIRSR600823-4"/>
    </source>
</evidence>
<dbReference type="InterPro" id="IPR019794">
    <property type="entry name" value="Peroxidases_AS"/>
</dbReference>
<dbReference type="InterPro" id="IPR019793">
    <property type="entry name" value="Peroxidases_heam-ligand_BS"/>
</dbReference>
<sequence>MGQSSTWGCSEGGTTHQGAPGAPGAPRGGEAAKGAPQVGGILLGRLPIRPPPFHIHPKGEGRRREERRKGEAELLPFLSLFPAFLPPYFILHGAHQPPRGWSMAIRFLLLPLALLVLAAASSAAVAQLEIGFYSKTCPNAEKIVGEEMAKIIAAAPSLAGPLLRLHFHDCFVRGCDASVMLESTEGNVAEKDAKPNKSLRGFGSVERVKAKLEAACPGIVSCADVLTLMSRDAVVLAKGPFWPVALGRRDGRESSATEASNELPPASGDVPLLVKIFASKGLNLKDLVVLSGAHTLGTAHCPSFADRLYNTTSENGTSGFVDPSLDSEYADKLRLKCKSVDDRTMLSEMDPGSFMTFDTSYYRHVAKRRGLFRSDAALVFDATTKDYVQHIATGKFDVEFFRDFSESMIKMGDIGVLTGAEGEIRKKCHVLN</sequence>
<feature type="region of interest" description="Disordered" evidence="23">
    <location>
        <begin position="47"/>
        <end position="68"/>
    </location>
</feature>
<dbReference type="STRING" id="4572.M7ZQB0"/>
<name>M7ZQB0_TRIUA</name>
<feature type="disulfide bond" evidence="22">
    <location>
        <begin position="137"/>
        <end position="216"/>
    </location>
</feature>
<keyword evidence="12 20" id="KW-0408">Iron</keyword>
<feature type="transmembrane region" description="Helical" evidence="24">
    <location>
        <begin position="103"/>
        <end position="126"/>
    </location>
</feature>
<comment type="catalytic activity">
    <reaction evidence="1">
        <text>2 a phenolic donor + H2O2 = 2 a phenolic radical donor + 2 H2O</text>
        <dbReference type="Rhea" id="RHEA:56136"/>
        <dbReference type="ChEBI" id="CHEBI:15377"/>
        <dbReference type="ChEBI" id="CHEBI:16240"/>
        <dbReference type="ChEBI" id="CHEBI:139520"/>
        <dbReference type="ChEBI" id="CHEBI:139521"/>
        <dbReference type="EC" id="1.11.1.7"/>
    </reaction>
</comment>
<dbReference type="PRINTS" id="PR00461">
    <property type="entry name" value="PLPEROXIDASE"/>
</dbReference>
<evidence type="ECO:0000256" key="12">
    <source>
        <dbReference type="ARBA" id="ARBA00023004"/>
    </source>
</evidence>
<dbReference type="OMA" id="WSMAIRF"/>
<dbReference type="PROSITE" id="PS00436">
    <property type="entry name" value="PEROXIDASE_2"/>
    <property type="match status" value="1"/>
</dbReference>
<dbReference type="eggNOG" id="ENOG502QQVF">
    <property type="taxonomic scope" value="Eukaryota"/>
</dbReference>
<feature type="disulfide bond" evidence="22">
    <location>
        <begin position="222"/>
        <end position="428"/>
    </location>
</feature>
<dbReference type="FunFam" id="1.10.420.10:FF:000008">
    <property type="entry name" value="Peroxidase"/>
    <property type="match status" value="1"/>
</dbReference>
<keyword evidence="16" id="KW-0376">Hydrogen peroxide</keyword>
<feature type="binding site" evidence="20">
    <location>
        <position position="350"/>
    </location>
    <ligand>
        <name>Ca(2+)</name>
        <dbReference type="ChEBI" id="CHEBI:29108"/>
        <label>2</label>
    </ligand>
</feature>
<evidence type="ECO:0000256" key="15">
    <source>
        <dbReference type="ARBA" id="ARBA00023283"/>
    </source>
</evidence>
<organism evidence="26">
    <name type="scientific">Triticum urartu</name>
    <name type="common">Red wild einkorn</name>
    <name type="synonym">Crithodium urartu</name>
    <dbReference type="NCBI Taxonomy" id="4572"/>
    <lineage>
        <taxon>Eukaryota</taxon>
        <taxon>Viridiplantae</taxon>
        <taxon>Streptophyta</taxon>
        <taxon>Embryophyta</taxon>
        <taxon>Tracheophyta</taxon>
        <taxon>Spermatophyta</taxon>
        <taxon>Magnoliopsida</taxon>
        <taxon>Liliopsida</taxon>
        <taxon>Poales</taxon>
        <taxon>Poaceae</taxon>
        <taxon>BOP clade</taxon>
        <taxon>Pooideae</taxon>
        <taxon>Triticodae</taxon>
        <taxon>Triticeae</taxon>
        <taxon>Triticinae</taxon>
        <taxon>Triticum</taxon>
    </lineage>
</organism>
<keyword evidence="24" id="KW-1133">Transmembrane helix</keyword>
<feature type="disulfide bond" evidence="22">
    <location>
        <begin position="170"/>
        <end position="175"/>
    </location>
</feature>
<evidence type="ECO:0000256" key="19">
    <source>
        <dbReference type="PIRSR" id="PIRSR600823-2"/>
    </source>
</evidence>
<keyword evidence="10 20" id="KW-0106">Calcium</keyword>
<keyword evidence="6 26" id="KW-0575">Peroxidase</keyword>
<dbReference type="InterPro" id="IPR010255">
    <property type="entry name" value="Haem_peroxidase_sf"/>
</dbReference>
<evidence type="ECO:0000256" key="9">
    <source>
        <dbReference type="ARBA" id="ARBA00022729"/>
    </source>
</evidence>
<evidence type="ECO:0000256" key="20">
    <source>
        <dbReference type="PIRSR" id="PIRSR600823-3"/>
    </source>
</evidence>
<feature type="site" description="Transition state stabilizer" evidence="21">
    <location>
        <position position="164"/>
    </location>
</feature>
<evidence type="ECO:0000256" key="11">
    <source>
        <dbReference type="ARBA" id="ARBA00023002"/>
    </source>
</evidence>
<evidence type="ECO:0000313" key="26">
    <source>
        <dbReference type="EMBL" id="EMS62297.1"/>
    </source>
</evidence>
<evidence type="ECO:0000256" key="17">
    <source>
        <dbReference type="ARBA" id="ARBA00072322"/>
    </source>
</evidence>
<keyword evidence="8 20" id="KW-0479">Metal-binding</keyword>
<keyword evidence="14" id="KW-0325">Glycoprotein</keyword>
<keyword evidence="13 22" id="KW-1015">Disulfide bond</keyword>
<feature type="binding site" evidence="20">
    <location>
        <position position="190"/>
    </location>
    <ligand>
        <name>Ca(2+)</name>
        <dbReference type="ChEBI" id="CHEBI:29108"/>
        <label>1</label>
    </ligand>
</feature>